<dbReference type="EMBL" id="AGNL01018287">
    <property type="protein sequence ID" value="EJK63367.1"/>
    <property type="molecule type" value="Genomic_DNA"/>
</dbReference>
<reference evidence="1 2" key="1">
    <citation type="journal article" date="2012" name="Genome Biol.">
        <title>Genome and low-iron response of an oceanic diatom adapted to chronic iron limitation.</title>
        <authorList>
            <person name="Lommer M."/>
            <person name="Specht M."/>
            <person name="Roy A.S."/>
            <person name="Kraemer L."/>
            <person name="Andreson R."/>
            <person name="Gutowska M.A."/>
            <person name="Wolf J."/>
            <person name="Bergner S.V."/>
            <person name="Schilhabel M.B."/>
            <person name="Klostermeier U.C."/>
            <person name="Beiko R.G."/>
            <person name="Rosenstiel P."/>
            <person name="Hippler M."/>
            <person name="Laroche J."/>
        </authorList>
    </citation>
    <scope>NUCLEOTIDE SEQUENCE [LARGE SCALE GENOMIC DNA]</scope>
    <source>
        <strain evidence="1 2">CCMP1005</strain>
    </source>
</reference>
<sequence length="269" mass="29989">MMARNAVADRSNLIIDVCCKQTPVGDSQQKCRVAARVGRERYLPASSGVHNAPTPSHRRCRALSWQDLLLLFQSSRTPRSDNTNPPTFLGACMNLGEHHMEEVSLEVLSCFASSSMMMNHHALDSQYVERCPSDAYQGRQRLASQAKMMKRVQHNLYLNVRDDHEELRDRSCDLRAWRLTDSWENEPITVCSLGEDSQLSPLTLSPLSLLSSLDYSISDESFFGDFGEGSSLAGSSPVRVFQHGAFLEQLSQSTGCHITSTARRSFAGD</sequence>
<evidence type="ECO:0000313" key="2">
    <source>
        <dbReference type="Proteomes" id="UP000266841"/>
    </source>
</evidence>
<proteinExistence type="predicted"/>
<dbReference type="AlphaFoldDB" id="K0SYQ7"/>
<evidence type="ECO:0000313" key="1">
    <source>
        <dbReference type="EMBL" id="EJK63367.1"/>
    </source>
</evidence>
<protein>
    <submittedName>
        <fullName evidence="1">Uncharacterized protein</fullName>
    </submittedName>
</protein>
<name>K0SYQ7_THAOC</name>
<comment type="caution">
    <text evidence="1">The sequence shown here is derived from an EMBL/GenBank/DDBJ whole genome shotgun (WGS) entry which is preliminary data.</text>
</comment>
<accession>K0SYQ7</accession>
<gene>
    <name evidence="1" type="ORF">THAOC_15975</name>
</gene>
<dbReference type="Proteomes" id="UP000266841">
    <property type="component" value="Unassembled WGS sequence"/>
</dbReference>
<keyword evidence="2" id="KW-1185">Reference proteome</keyword>
<organism evidence="1 2">
    <name type="scientific">Thalassiosira oceanica</name>
    <name type="common">Marine diatom</name>
    <dbReference type="NCBI Taxonomy" id="159749"/>
    <lineage>
        <taxon>Eukaryota</taxon>
        <taxon>Sar</taxon>
        <taxon>Stramenopiles</taxon>
        <taxon>Ochrophyta</taxon>
        <taxon>Bacillariophyta</taxon>
        <taxon>Coscinodiscophyceae</taxon>
        <taxon>Thalassiosirophycidae</taxon>
        <taxon>Thalassiosirales</taxon>
        <taxon>Thalassiosiraceae</taxon>
        <taxon>Thalassiosira</taxon>
    </lineage>
</organism>